<name>A0AAD6IBN8_PENCN</name>
<gene>
    <name evidence="2" type="ORF">N7460_006906</name>
</gene>
<reference evidence="2" key="1">
    <citation type="journal article" date="2023" name="IMA Fungus">
        <title>Comparative genomic study of the Penicillium genus elucidates a diverse pangenome and 15 lateral gene transfer events.</title>
        <authorList>
            <person name="Petersen C."/>
            <person name="Sorensen T."/>
            <person name="Nielsen M.R."/>
            <person name="Sondergaard T.E."/>
            <person name="Sorensen J.L."/>
            <person name="Fitzpatrick D.A."/>
            <person name="Frisvad J.C."/>
            <person name="Nielsen K.L."/>
        </authorList>
    </citation>
    <scope>NUCLEOTIDE SEQUENCE</scope>
    <source>
        <strain evidence="2">IBT 15450</strain>
    </source>
</reference>
<organism evidence="2 3">
    <name type="scientific">Penicillium canescens</name>
    <dbReference type="NCBI Taxonomy" id="5083"/>
    <lineage>
        <taxon>Eukaryota</taxon>
        <taxon>Fungi</taxon>
        <taxon>Dikarya</taxon>
        <taxon>Ascomycota</taxon>
        <taxon>Pezizomycotina</taxon>
        <taxon>Eurotiomycetes</taxon>
        <taxon>Eurotiomycetidae</taxon>
        <taxon>Eurotiales</taxon>
        <taxon>Aspergillaceae</taxon>
        <taxon>Penicillium</taxon>
    </lineage>
</organism>
<feature type="compositionally biased region" description="Basic and acidic residues" evidence="1">
    <location>
        <begin position="1"/>
        <end position="15"/>
    </location>
</feature>
<dbReference type="Proteomes" id="UP001219568">
    <property type="component" value="Unassembled WGS sequence"/>
</dbReference>
<dbReference type="EMBL" id="JAQJZL010000005">
    <property type="protein sequence ID" value="KAJ6041516.1"/>
    <property type="molecule type" value="Genomic_DNA"/>
</dbReference>
<evidence type="ECO:0000256" key="1">
    <source>
        <dbReference type="SAM" id="MobiDB-lite"/>
    </source>
</evidence>
<reference evidence="2" key="2">
    <citation type="submission" date="2023-01" db="EMBL/GenBank/DDBJ databases">
        <authorList>
            <person name="Petersen C."/>
        </authorList>
    </citation>
    <scope>NUCLEOTIDE SEQUENCE</scope>
    <source>
        <strain evidence="2">IBT 15450</strain>
    </source>
</reference>
<accession>A0AAD6IBN8</accession>
<evidence type="ECO:0000313" key="2">
    <source>
        <dbReference type="EMBL" id="KAJ6041516.1"/>
    </source>
</evidence>
<evidence type="ECO:0000313" key="3">
    <source>
        <dbReference type="Proteomes" id="UP001219568"/>
    </source>
</evidence>
<sequence>MVMLLEGKELKKSDSSAEANPPIREHGSRLTEMLEPNPTQSQPTDELDTEIREAQAQLANLKRQRRLLEIQQQVADEQIALEVAWNRLAATTSKDYSPTIDPVAKDSVNAQYRGLAAPMRNGDSKAGIIQAPNNTLPAPSEQAVSPSFRAPQLNLSLVKNENTDSNGAADPNLERLRELAAATRSASSPSEAPPVPNVPVYHGRALGEFKNYAMRLECHFNRYLDWYNTDERKVTRALKHVALTLEDKWKRQIRERPSEQVTFGGFCAFLIHQLQNGVYPKVAKARYINSYQRPSQSVTDFSNWLQQWEPHFDNDFSERDRMRHLFEHLSNRVRDEADKTYLEFVHYYDFVIYLQRVEDSIDKRAGPLDKKFSNPRKRPRTHS</sequence>
<protein>
    <submittedName>
        <fullName evidence="2">Uncharacterized protein</fullName>
    </submittedName>
</protein>
<dbReference type="AlphaFoldDB" id="A0AAD6IBN8"/>
<comment type="caution">
    <text evidence="2">The sequence shown here is derived from an EMBL/GenBank/DDBJ whole genome shotgun (WGS) entry which is preliminary data.</text>
</comment>
<keyword evidence="3" id="KW-1185">Reference proteome</keyword>
<feature type="region of interest" description="Disordered" evidence="1">
    <location>
        <begin position="1"/>
        <end position="48"/>
    </location>
</feature>
<proteinExistence type="predicted"/>